<comment type="caution">
    <text evidence="1">The sequence shown here is derived from an EMBL/GenBank/DDBJ whole genome shotgun (WGS) entry which is preliminary data.</text>
</comment>
<dbReference type="Pfam" id="PF14223">
    <property type="entry name" value="Retrotran_gag_2"/>
    <property type="match status" value="1"/>
</dbReference>
<accession>A0A699KZ29</accession>
<reference evidence="1" key="1">
    <citation type="journal article" date="2019" name="Sci. Rep.">
        <title>Draft genome of Tanacetum cinerariifolium, the natural source of mosquito coil.</title>
        <authorList>
            <person name="Yamashiro T."/>
            <person name="Shiraishi A."/>
            <person name="Satake H."/>
            <person name="Nakayama K."/>
        </authorList>
    </citation>
    <scope>NUCLEOTIDE SEQUENCE</scope>
</reference>
<evidence type="ECO:0000313" key="1">
    <source>
        <dbReference type="EMBL" id="GFB17913.1"/>
    </source>
</evidence>
<name>A0A699KZ29_TANCI</name>
<dbReference type="EMBL" id="BKCJ010569212">
    <property type="protein sequence ID" value="GFB17913.1"/>
    <property type="molecule type" value="Genomic_DNA"/>
</dbReference>
<protein>
    <recommendedName>
        <fullName evidence="2">Retrovirus-related Pol polyprotein from transposon TNT 1-94</fullName>
    </recommendedName>
</protein>
<proteinExistence type="predicted"/>
<gene>
    <name evidence="1" type="ORF">Tci_689884</name>
</gene>
<evidence type="ECO:0008006" key="2">
    <source>
        <dbReference type="Google" id="ProtNLM"/>
    </source>
</evidence>
<dbReference type="AlphaFoldDB" id="A0A699KZ29"/>
<organism evidence="1">
    <name type="scientific">Tanacetum cinerariifolium</name>
    <name type="common">Dalmatian daisy</name>
    <name type="synonym">Chrysanthemum cinerariifolium</name>
    <dbReference type="NCBI Taxonomy" id="118510"/>
    <lineage>
        <taxon>Eukaryota</taxon>
        <taxon>Viridiplantae</taxon>
        <taxon>Streptophyta</taxon>
        <taxon>Embryophyta</taxon>
        <taxon>Tracheophyta</taxon>
        <taxon>Spermatophyta</taxon>
        <taxon>Magnoliopsida</taxon>
        <taxon>eudicotyledons</taxon>
        <taxon>Gunneridae</taxon>
        <taxon>Pentapetalae</taxon>
        <taxon>asterids</taxon>
        <taxon>campanulids</taxon>
        <taxon>Asterales</taxon>
        <taxon>Asteraceae</taxon>
        <taxon>Asteroideae</taxon>
        <taxon>Anthemideae</taxon>
        <taxon>Anthemidinae</taxon>
        <taxon>Tanacetum</taxon>
    </lineage>
</organism>
<sequence>MSQQNKNQYYAYIKVMNYILQGIPNDIYNYMDACKDTQTMWTMIKRLMQGTNISNKERHSRLMNEFDKFVVADGESLTFVYERFSTLINIMDQNGVIPKEISITKLLNSLQPERSKYVTLTRQKYIIEDEHFDVLYDYFSQFEPHVKASKANKVARNHDPLAFVAHLNAHSLHSHASPSYSHSPQPYYVTHPSSMIDYEDDYQREI</sequence>